<reference evidence="1 2" key="1">
    <citation type="submission" date="2024-10" db="EMBL/GenBank/DDBJ databases">
        <title>The Natural Products Discovery Center: Release of the First 8490 Sequenced Strains for Exploring Actinobacteria Biosynthetic Diversity.</title>
        <authorList>
            <person name="Kalkreuter E."/>
            <person name="Kautsar S.A."/>
            <person name="Yang D."/>
            <person name="Bader C.D."/>
            <person name="Teijaro C.N."/>
            <person name="Fluegel L."/>
            <person name="Davis C.M."/>
            <person name="Simpson J.R."/>
            <person name="Lauterbach L."/>
            <person name="Steele A.D."/>
            <person name="Gui C."/>
            <person name="Meng S."/>
            <person name="Li G."/>
            <person name="Viehrig K."/>
            <person name="Ye F."/>
            <person name="Su P."/>
            <person name="Kiefer A.F."/>
            <person name="Nichols A."/>
            <person name="Cepeda A.J."/>
            <person name="Yan W."/>
            <person name="Fan B."/>
            <person name="Jiang Y."/>
            <person name="Adhikari A."/>
            <person name="Zheng C.-J."/>
            <person name="Schuster L."/>
            <person name="Cowan T.M."/>
            <person name="Smanski M.J."/>
            <person name="Chevrette M.G."/>
            <person name="De Carvalho L.P.S."/>
            <person name="Shen B."/>
        </authorList>
    </citation>
    <scope>NUCLEOTIDE SEQUENCE [LARGE SCALE GENOMIC DNA]</scope>
    <source>
        <strain evidence="1 2">NPDC004045</strain>
    </source>
</reference>
<gene>
    <name evidence="1" type="ORF">ACFYTF_26595</name>
</gene>
<sequence length="127" mass="13779">MSADGDGRVHGVFVAESLGPDAELRDLGILVDSVTRVRPEDAAPGQPGIWTMITFAAEESRADHLAEVFAKALRPGPWYIDFHSEATTYVVFAGKAFRYATGDAEGRGLVVNHARAVGVPEQQLDWR</sequence>
<evidence type="ECO:0000313" key="2">
    <source>
        <dbReference type="Proteomes" id="UP001601444"/>
    </source>
</evidence>
<dbReference type="Proteomes" id="UP001601444">
    <property type="component" value="Unassembled WGS sequence"/>
</dbReference>
<name>A0ABW6PVE0_9NOCA</name>
<accession>A0ABW6PVE0</accession>
<comment type="caution">
    <text evidence="1">The sequence shown here is derived from an EMBL/GenBank/DDBJ whole genome shotgun (WGS) entry which is preliminary data.</text>
</comment>
<proteinExistence type="predicted"/>
<dbReference type="RefSeq" id="WP_043652126.1">
    <property type="nucleotide sequence ID" value="NZ_JBIAMX010000021.1"/>
</dbReference>
<evidence type="ECO:0000313" key="1">
    <source>
        <dbReference type="EMBL" id="MFF0546408.1"/>
    </source>
</evidence>
<dbReference type="EMBL" id="JBIAMX010000021">
    <property type="protein sequence ID" value="MFF0546408.1"/>
    <property type="molecule type" value="Genomic_DNA"/>
</dbReference>
<organism evidence="1 2">
    <name type="scientific">Nocardia thailandica</name>
    <dbReference type="NCBI Taxonomy" id="257275"/>
    <lineage>
        <taxon>Bacteria</taxon>
        <taxon>Bacillati</taxon>
        <taxon>Actinomycetota</taxon>
        <taxon>Actinomycetes</taxon>
        <taxon>Mycobacteriales</taxon>
        <taxon>Nocardiaceae</taxon>
        <taxon>Nocardia</taxon>
    </lineage>
</organism>
<protein>
    <submittedName>
        <fullName evidence="1">Uncharacterized protein</fullName>
    </submittedName>
</protein>
<keyword evidence="2" id="KW-1185">Reference proteome</keyword>